<dbReference type="PANTHER" id="PTHR45339">
    <property type="entry name" value="HYBRID SIGNAL TRANSDUCTION HISTIDINE KINASE J"/>
    <property type="match status" value="1"/>
</dbReference>
<protein>
    <recommendedName>
        <fullName evidence="7">Circadian input-output histidine kinase CikA</fullName>
        <ecNumber evidence="3">2.7.13.3</ecNumber>
    </recommendedName>
</protein>
<dbReference type="Proteomes" id="UP000636505">
    <property type="component" value="Unassembled WGS sequence"/>
</dbReference>
<dbReference type="Pfam" id="PF05226">
    <property type="entry name" value="CHASE2"/>
    <property type="match status" value="1"/>
</dbReference>
<gene>
    <name evidence="12" type="ORF">IQ241_11330</name>
</gene>
<keyword evidence="4 8" id="KW-0597">Phosphoprotein</keyword>
<reference evidence="12" key="1">
    <citation type="submission" date="2020-10" db="EMBL/GenBank/DDBJ databases">
        <authorList>
            <person name="Castelo-Branco R."/>
            <person name="Eusebio N."/>
            <person name="Adriana R."/>
            <person name="Vieira A."/>
            <person name="Brugerolle De Fraissinette N."/>
            <person name="Rezende De Castro R."/>
            <person name="Schneider M.P."/>
            <person name="Vasconcelos V."/>
            <person name="Leao P.N."/>
        </authorList>
    </citation>
    <scope>NUCLEOTIDE SEQUENCE</scope>
    <source>
        <strain evidence="12">LEGE 07310</strain>
    </source>
</reference>
<keyword evidence="5" id="KW-0418">Kinase</keyword>
<dbReference type="InterPro" id="IPR003594">
    <property type="entry name" value="HATPase_dom"/>
</dbReference>
<dbReference type="Gene3D" id="1.10.287.130">
    <property type="match status" value="1"/>
</dbReference>
<dbReference type="CDD" id="cd00082">
    <property type="entry name" value="HisKA"/>
    <property type="match status" value="1"/>
</dbReference>
<feature type="domain" description="Response regulatory" evidence="11">
    <location>
        <begin position="632"/>
        <end position="746"/>
    </location>
</feature>
<comment type="similarity">
    <text evidence="2">In the N-terminal section; belongs to the phytochrome family.</text>
</comment>
<comment type="catalytic activity">
    <reaction evidence="1">
        <text>ATP + protein L-histidine = ADP + protein N-phospho-L-histidine.</text>
        <dbReference type="EC" id="2.7.13.3"/>
    </reaction>
</comment>
<dbReference type="InterPro" id="IPR005467">
    <property type="entry name" value="His_kinase_dom"/>
</dbReference>
<dbReference type="RefSeq" id="WP_193907126.1">
    <property type="nucleotide sequence ID" value="NZ_JADEXG010000023.1"/>
</dbReference>
<evidence type="ECO:0000256" key="9">
    <source>
        <dbReference type="SAM" id="Phobius"/>
    </source>
</evidence>
<evidence type="ECO:0000256" key="5">
    <source>
        <dbReference type="ARBA" id="ARBA00022777"/>
    </source>
</evidence>
<feature type="domain" description="Response regulatory" evidence="11">
    <location>
        <begin position="773"/>
        <end position="889"/>
    </location>
</feature>
<dbReference type="PROSITE" id="PS50110">
    <property type="entry name" value="RESPONSE_REGULATORY"/>
    <property type="match status" value="2"/>
</dbReference>
<dbReference type="PRINTS" id="PR00344">
    <property type="entry name" value="BCTRLSENSOR"/>
</dbReference>
<sequence length="895" mass="98660">MIWWLGEKMKSLHRLLPLLPGLMVSLVVVSLLKAGAWKPLENFIDIRLARLRLATAWDNRILIVGIDDQTLRQLGRFPLPRAYYTRLLEKLTAADTSVVAFDLLLSEPTEEDAALAFAMSLQGRVVLGQTWGSDGLPIVPTPVLLEQAIAVGHLRQLVDPDGITRHVEIMVADVPAFGVAVAQAYSLVNQLVPIPQESELMRISWPGPVATLDYVSLIDVLEERVPPERFQDKIVLVGSTATTGLNQLRTPFNPQPVSGVYLHAAVLHNLLQQSWFHSYSENGLAIALLLIGPPLGWMLYRRRLTTQLACCLGLSISWTGGCLLALFYSYNLPLVAPLLLVGLTEGTVALLDRLRSSALLQARSEFLDTMSHEMRTPLNAIIGLSEMLQETPLLPKQREYAETVHNSSQTLLALINDVLDFSKIESGRLDLERQPIDLRSCIERSFDIIAPRTAAKSLELAYVMMPSVPPMVIGDPTRIQQILLNLLSNAVKFTAAGEVTLQVKAARLDPTAPTRLPLPLPLRRIAAIARLYGGDSPYEIQFAVRDSGIGIAPEQMDKLFRPFSQVSASTTRQYGGTGLGLAICKRLTERMGGRLWVESQVGQGSCFYFTIQTMPAATPAPANSLAAWAGRQLLLIDGCETRYASFSWQLQTFNIRLFRTRTLSAAIALIQQGLSLDGVILDVAVPKTNLASAIATLRQIASQPQLPVILLAPLNAGPYPDLSAKTAVLWKPVKQVALYQTLLQFDQAANEPGLAPVVRDTLAVPVPTDSDCLILIAEDNRVNQRVALRMLERSGYTADIAATGREVLAAVRQQPYEVILMDMRMPDMDGLEATRRIRQMNLSRQPWIIAMTANTMAEDRQRCMAVGMNEYVSKPVHREALLRALESRPPARPSL</sequence>
<dbReference type="EMBL" id="JADEXG010000023">
    <property type="protein sequence ID" value="MBE9077879.1"/>
    <property type="molecule type" value="Genomic_DNA"/>
</dbReference>
<dbReference type="CDD" id="cd17546">
    <property type="entry name" value="REC_hyHK_CKI1_RcsC-like"/>
    <property type="match status" value="1"/>
</dbReference>
<keyword evidence="5" id="KW-0808">Transferase</keyword>
<dbReference type="SUPFAM" id="SSF47384">
    <property type="entry name" value="Homodimeric domain of signal transducing histidine kinase"/>
    <property type="match status" value="1"/>
</dbReference>
<feature type="modified residue" description="4-aspartylphosphate" evidence="8">
    <location>
        <position position="682"/>
    </location>
</feature>
<dbReference type="SMART" id="SM00388">
    <property type="entry name" value="HisKA"/>
    <property type="match status" value="1"/>
</dbReference>
<evidence type="ECO:0000256" key="7">
    <source>
        <dbReference type="ARBA" id="ARBA00074306"/>
    </source>
</evidence>
<dbReference type="Gene3D" id="3.30.565.10">
    <property type="entry name" value="Histidine kinase-like ATPase, C-terminal domain"/>
    <property type="match status" value="1"/>
</dbReference>
<dbReference type="InterPro" id="IPR011006">
    <property type="entry name" value="CheY-like_superfamily"/>
</dbReference>
<dbReference type="GO" id="GO:0000155">
    <property type="term" value="F:phosphorelay sensor kinase activity"/>
    <property type="evidence" value="ECO:0007669"/>
    <property type="project" value="InterPro"/>
</dbReference>
<evidence type="ECO:0000256" key="8">
    <source>
        <dbReference type="PROSITE-ProRule" id="PRU00169"/>
    </source>
</evidence>
<dbReference type="SUPFAM" id="SSF52172">
    <property type="entry name" value="CheY-like"/>
    <property type="match status" value="2"/>
</dbReference>
<dbReference type="FunFam" id="3.30.565.10:FF:000010">
    <property type="entry name" value="Sensor histidine kinase RcsC"/>
    <property type="match status" value="1"/>
</dbReference>
<evidence type="ECO:0000256" key="3">
    <source>
        <dbReference type="ARBA" id="ARBA00012438"/>
    </source>
</evidence>
<evidence type="ECO:0000256" key="4">
    <source>
        <dbReference type="ARBA" id="ARBA00022553"/>
    </source>
</evidence>
<keyword evidence="13" id="KW-1185">Reference proteome</keyword>
<keyword evidence="9" id="KW-0812">Transmembrane</keyword>
<dbReference type="PANTHER" id="PTHR45339:SF1">
    <property type="entry name" value="HYBRID SIGNAL TRANSDUCTION HISTIDINE KINASE J"/>
    <property type="match status" value="1"/>
</dbReference>
<evidence type="ECO:0000313" key="13">
    <source>
        <dbReference type="Proteomes" id="UP000636505"/>
    </source>
</evidence>
<evidence type="ECO:0000256" key="6">
    <source>
        <dbReference type="ARBA" id="ARBA00023012"/>
    </source>
</evidence>
<dbReference type="InterPro" id="IPR001789">
    <property type="entry name" value="Sig_transdc_resp-reg_receiver"/>
</dbReference>
<dbReference type="InterPro" id="IPR036890">
    <property type="entry name" value="HATPase_C_sf"/>
</dbReference>
<evidence type="ECO:0000256" key="1">
    <source>
        <dbReference type="ARBA" id="ARBA00000085"/>
    </source>
</evidence>
<evidence type="ECO:0000256" key="2">
    <source>
        <dbReference type="ARBA" id="ARBA00006402"/>
    </source>
</evidence>
<keyword evidence="9" id="KW-1133">Transmembrane helix</keyword>
<dbReference type="EC" id="2.7.13.3" evidence="3"/>
<dbReference type="InterPro" id="IPR003661">
    <property type="entry name" value="HisK_dim/P_dom"/>
</dbReference>
<evidence type="ECO:0000259" key="11">
    <source>
        <dbReference type="PROSITE" id="PS50110"/>
    </source>
</evidence>
<dbReference type="Pfam" id="PF02518">
    <property type="entry name" value="HATPase_c"/>
    <property type="match status" value="1"/>
</dbReference>
<keyword evidence="9" id="KW-0472">Membrane</keyword>
<evidence type="ECO:0000313" key="12">
    <source>
        <dbReference type="EMBL" id="MBE9077879.1"/>
    </source>
</evidence>
<dbReference type="Gene3D" id="3.40.50.2300">
    <property type="match status" value="1"/>
</dbReference>
<dbReference type="AlphaFoldDB" id="A0A8J7AEC5"/>
<dbReference type="PROSITE" id="PS50109">
    <property type="entry name" value="HIS_KIN"/>
    <property type="match status" value="1"/>
</dbReference>
<dbReference type="CDD" id="cd16922">
    <property type="entry name" value="HATPase_EvgS-ArcB-TorS-like"/>
    <property type="match status" value="1"/>
</dbReference>
<dbReference type="SMART" id="SM01080">
    <property type="entry name" value="CHASE2"/>
    <property type="match status" value="1"/>
</dbReference>
<dbReference type="SMART" id="SM00448">
    <property type="entry name" value="REC"/>
    <property type="match status" value="1"/>
</dbReference>
<dbReference type="Pfam" id="PF00512">
    <property type="entry name" value="HisKA"/>
    <property type="match status" value="1"/>
</dbReference>
<keyword evidence="6" id="KW-0902">Two-component regulatory system</keyword>
<dbReference type="InterPro" id="IPR007890">
    <property type="entry name" value="CHASE2"/>
</dbReference>
<dbReference type="SUPFAM" id="SSF55874">
    <property type="entry name" value="ATPase domain of HSP90 chaperone/DNA topoisomerase II/histidine kinase"/>
    <property type="match status" value="1"/>
</dbReference>
<proteinExistence type="inferred from homology"/>
<comment type="caution">
    <text evidence="12">The sequence shown here is derived from an EMBL/GenBank/DDBJ whole genome shotgun (WGS) entry which is preliminary data.</text>
</comment>
<accession>A0A8J7AEC5</accession>
<feature type="domain" description="Histidine kinase" evidence="10">
    <location>
        <begin position="369"/>
        <end position="615"/>
    </location>
</feature>
<dbReference type="Pfam" id="PF00072">
    <property type="entry name" value="Response_reg"/>
    <property type="match status" value="1"/>
</dbReference>
<organism evidence="12 13">
    <name type="scientific">Vasconcelosia minhoensis LEGE 07310</name>
    <dbReference type="NCBI Taxonomy" id="915328"/>
    <lineage>
        <taxon>Bacteria</taxon>
        <taxon>Bacillati</taxon>
        <taxon>Cyanobacteriota</taxon>
        <taxon>Cyanophyceae</taxon>
        <taxon>Nodosilineales</taxon>
        <taxon>Cymatolegaceae</taxon>
        <taxon>Vasconcelosia</taxon>
        <taxon>Vasconcelosia minhoensis</taxon>
    </lineage>
</organism>
<feature type="transmembrane region" description="Helical" evidence="9">
    <location>
        <begin position="307"/>
        <end position="328"/>
    </location>
</feature>
<dbReference type="InterPro" id="IPR004358">
    <property type="entry name" value="Sig_transdc_His_kin-like_C"/>
</dbReference>
<feature type="modified residue" description="4-aspartylphosphate" evidence="8">
    <location>
        <position position="822"/>
    </location>
</feature>
<dbReference type="SMART" id="SM00387">
    <property type="entry name" value="HATPase_c"/>
    <property type="match status" value="1"/>
</dbReference>
<dbReference type="InterPro" id="IPR036097">
    <property type="entry name" value="HisK_dim/P_sf"/>
</dbReference>
<name>A0A8J7AEC5_9CYAN</name>
<evidence type="ECO:0000259" key="10">
    <source>
        <dbReference type="PROSITE" id="PS50109"/>
    </source>
</evidence>